<sequence>MKKKLSIITINYNNLDGLKRTVESVINQTWQEFEYIVIDGGSTDGSAEYIESQRDKIDYWVSEPDKGIYNAMNKGIYKAKGEYVVFLNSGDFFLSSAILQDCYAIIRNGNADVFYGQIKIDHHHKEKTIVYPDLLTLSYMKDMVINHQACFFKLTTLLEHNGYDEKYSLAADYHYYLKLYIKGKIFCPILFPTVKYDISGVSSLRMEEYRAEMKQVWTDTIPTFLIKLEKDYFNLVSTIESSLILKLAFKLRKYKIKWFHGK</sequence>
<evidence type="ECO:0000313" key="2">
    <source>
        <dbReference type="EMBL" id="MEL1252650.1"/>
    </source>
</evidence>
<dbReference type="Proteomes" id="UP001485226">
    <property type="component" value="Unassembled WGS sequence"/>
</dbReference>
<dbReference type="CDD" id="cd06433">
    <property type="entry name" value="GT_2_WfgS_like"/>
    <property type="match status" value="1"/>
</dbReference>
<reference evidence="2 3" key="1">
    <citation type="submission" date="2024-04" db="EMBL/GenBank/DDBJ databases">
        <title>Flavobacterium sp. DGU38 16S ribosomal RNA gene Genome sequencing and assembly.</title>
        <authorList>
            <person name="Park S."/>
        </authorList>
    </citation>
    <scope>NUCLEOTIDE SEQUENCE [LARGE SCALE GENOMIC DNA]</scope>
    <source>
        <strain evidence="2 3">DGU38</strain>
    </source>
</reference>
<accession>A0ABU9IJN8</accession>
<evidence type="ECO:0000313" key="3">
    <source>
        <dbReference type="Proteomes" id="UP001485226"/>
    </source>
</evidence>
<dbReference type="PANTHER" id="PTHR22916">
    <property type="entry name" value="GLYCOSYLTRANSFERASE"/>
    <property type="match status" value="1"/>
</dbReference>
<gene>
    <name evidence="2" type="ORF">AAEO57_02580</name>
</gene>
<protein>
    <submittedName>
        <fullName evidence="2">Glycosyltransferase family 2 protein</fullName>
        <ecNumber evidence="2">2.4.-.-</ecNumber>
    </submittedName>
</protein>
<feature type="domain" description="Glycosyltransferase 2-like" evidence="1">
    <location>
        <begin position="6"/>
        <end position="119"/>
    </location>
</feature>
<organism evidence="2 3">
    <name type="scientific">Flavobacterium calami</name>
    <dbReference type="NCBI Taxonomy" id="3139144"/>
    <lineage>
        <taxon>Bacteria</taxon>
        <taxon>Pseudomonadati</taxon>
        <taxon>Bacteroidota</taxon>
        <taxon>Flavobacteriia</taxon>
        <taxon>Flavobacteriales</taxon>
        <taxon>Flavobacteriaceae</taxon>
        <taxon>Flavobacterium</taxon>
    </lineage>
</organism>
<dbReference type="Pfam" id="PF00535">
    <property type="entry name" value="Glycos_transf_2"/>
    <property type="match status" value="1"/>
</dbReference>
<dbReference type="InterPro" id="IPR001173">
    <property type="entry name" value="Glyco_trans_2-like"/>
</dbReference>
<keyword evidence="2" id="KW-0328">Glycosyltransferase</keyword>
<keyword evidence="3" id="KW-1185">Reference proteome</keyword>
<dbReference type="GO" id="GO:0016757">
    <property type="term" value="F:glycosyltransferase activity"/>
    <property type="evidence" value="ECO:0007669"/>
    <property type="project" value="UniProtKB-KW"/>
</dbReference>
<keyword evidence="2" id="KW-0808">Transferase</keyword>
<dbReference type="Gene3D" id="3.90.550.10">
    <property type="entry name" value="Spore Coat Polysaccharide Biosynthesis Protein SpsA, Chain A"/>
    <property type="match status" value="1"/>
</dbReference>
<comment type="caution">
    <text evidence="2">The sequence shown here is derived from an EMBL/GenBank/DDBJ whole genome shotgun (WGS) entry which is preliminary data.</text>
</comment>
<dbReference type="EC" id="2.4.-.-" evidence="2"/>
<dbReference type="RefSeq" id="WP_341689231.1">
    <property type="nucleotide sequence ID" value="NZ_JBBYHS010000002.1"/>
</dbReference>
<dbReference type="SUPFAM" id="SSF53448">
    <property type="entry name" value="Nucleotide-diphospho-sugar transferases"/>
    <property type="match status" value="1"/>
</dbReference>
<dbReference type="EMBL" id="JBBYHS010000002">
    <property type="protein sequence ID" value="MEL1252650.1"/>
    <property type="molecule type" value="Genomic_DNA"/>
</dbReference>
<dbReference type="InterPro" id="IPR029044">
    <property type="entry name" value="Nucleotide-diphossugar_trans"/>
</dbReference>
<evidence type="ECO:0000259" key="1">
    <source>
        <dbReference type="Pfam" id="PF00535"/>
    </source>
</evidence>
<dbReference type="PANTHER" id="PTHR22916:SF67">
    <property type="entry name" value="COLANIC ACID BIOSYNTHESIS GLYCOSYL TRANSFERASE WCAE-RELATED"/>
    <property type="match status" value="1"/>
</dbReference>
<name>A0ABU9IJN8_9FLAO</name>
<proteinExistence type="predicted"/>